<dbReference type="Gene3D" id="3.80.10.10">
    <property type="entry name" value="Ribonuclease Inhibitor"/>
    <property type="match status" value="1"/>
</dbReference>
<dbReference type="EMBL" id="BK059105">
    <property type="protein sequence ID" value="DAE30692.1"/>
    <property type="molecule type" value="Genomic_DNA"/>
</dbReference>
<sequence>MSTIDADFARTTEFQIDNAELDDYTSLFPSDYPDLAISLFTPSFPVLESLTLRNMILPTEMDLSKFLKLETIDFSKTTTKSVVFPQTGRLKNVILPDTIETFRIYDNPGLTDITFEGLNNLSTVYIDCDNVGSFDVANFCE</sequence>
<reference evidence="1" key="1">
    <citation type="journal article" date="2021" name="Proc. Natl. Acad. Sci. U.S.A.">
        <title>A Catalog of Tens of Thousands of Viruses from Human Metagenomes Reveals Hidden Associations with Chronic Diseases.</title>
        <authorList>
            <person name="Tisza M.J."/>
            <person name="Buck C.B."/>
        </authorList>
    </citation>
    <scope>NUCLEOTIDE SEQUENCE</scope>
    <source>
        <strain evidence="1">CtML55</strain>
    </source>
</reference>
<protein>
    <submittedName>
        <fullName evidence="1">Uncharacterized protein</fullName>
    </submittedName>
</protein>
<proteinExistence type="predicted"/>
<accession>A0A8S5RI90</accession>
<dbReference type="InterPro" id="IPR032675">
    <property type="entry name" value="LRR_dom_sf"/>
</dbReference>
<name>A0A8S5RI90_9VIRU</name>
<evidence type="ECO:0000313" key="1">
    <source>
        <dbReference type="EMBL" id="DAE30692.1"/>
    </source>
</evidence>
<organism evidence="1">
    <name type="scientific">virus sp. ctML55</name>
    <dbReference type="NCBI Taxonomy" id="2827627"/>
    <lineage>
        <taxon>Viruses</taxon>
    </lineage>
</organism>